<dbReference type="EC" id="3.1.3.15" evidence="3 8"/>
<evidence type="ECO:0000256" key="8">
    <source>
        <dbReference type="RuleBase" id="RU366003"/>
    </source>
</evidence>
<dbReference type="GO" id="GO:0000105">
    <property type="term" value="P:L-histidine biosynthetic process"/>
    <property type="evidence" value="ECO:0007669"/>
    <property type="project" value="UniProtKB-UniRule"/>
</dbReference>
<comment type="pathway">
    <text evidence="1 8">Amino-acid biosynthesis; L-histidine biosynthesis; L-histidine from 5-phospho-alpha-D-ribose 1-diphosphate: step 8/9.</text>
</comment>
<feature type="domain" description="Polymerase/histidinol phosphatase N-terminal" evidence="9">
    <location>
        <begin position="4"/>
        <end position="99"/>
    </location>
</feature>
<keyword evidence="4 8" id="KW-0028">Amino-acid biosynthesis</keyword>
<proteinExistence type="inferred from homology"/>
<protein>
    <recommendedName>
        <fullName evidence="3 8">Histidinol-phosphatase</fullName>
        <shortName evidence="8">HolPase</shortName>
        <ecNumber evidence="3 8">3.1.3.15</ecNumber>
    </recommendedName>
</protein>
<dbReference type="GO" id="GO:0004401">
    <property type="term" value="F:histidinol-phosphatase activity"/>
    <property type="evidence" value="ECO:0007669"/>
    <property type="project" value="UniProtKB-UniRule"/>
</dbReference>
<evidence type="ECO:0000313" key="10">
    <source>
        <dbReference type="EMBL" id="SEH68820.1"/>
    </source>
</evidence>
<dbReference type="NCBIfam" id="TIGR01856">
    <property type="entry name" value="hisJ_fam"/>
    <property type="match status" value="1"/>
</dbReference>
<accession>A0A1H6KBI2</accession>
<evidence type="ECO:0000259" key="9">
    <source>
        <dbReference type="SMART" id="SM00481"/>
    </source>
</evidence>
<name>A0A1H6KBI2_RUMFL</name>
<dbReference type="AlphaFoldDB" id="A0A1H6KBI2"/>
<dbReference type="Gene3D" id="3.20.20.140">
    <property type="entry name" value="Metal-dependent hydrolases"/>
    <property type="match status" value="1"/>
</dbReference>
<reference evidence="10 11" key="1">
    <citation type="submission" date="2016-10" db="EMBL/GenBank/DDBJ databases">
        <authorList>
            <person name="de Groot N.N."/>
        </authorList>
    </citation>
    <scope>NUCLEOTIDE SEQUENCE [LARGE SCALE GENOMIC DNA]</scope>
    <source>
        <strain evidence="10 11">YAD2003</strain>
    </source>
</reference>
<comment type="catalytic activity">
    <reaction evidence="7 8">
        <text>L-histidinol phosphate + H2O = L-histidinol + phosphate</text>
        <dbReference type="Rhea" id="RHEA:14465"/>
        <dbReference type="ChEBI" id="CHEBI:15377"/>
        <dbReference type="ChEBI" id="CHEBI:43474"/>
        <dbReference type="ChEBI" id="CHEBI:57699"/>
        <dbReference type="ChEBI" id="CHEBI:57980"/>
        <dbReference type="EC" id="3.1.3.15"/>
    </reaction>
</comment>
<dbReference type="OrthoDB" id="9775255at2"/>
<comment type="similarity">
    <text evidence="2 8">Belongs to the PHP hydrolase family. HisK subfamily.</text>
</comment>
<keyword evidence="5 8" id="KW-0378">Hydrolase</keyword>
<dbReference type="UniPathway" id="UPA00031">
    <property type="reaction ID" value="UER00013"/>
</dbReference>
<dbReference type="PANTHER" id="PTHR21039:SF0">
    <property type="entry name" value="HISTIDINOL-PHOSPHATASE"/>
    <property type="match status" value="1"/>
</dbReference>
<dbReference type="RefSeq" id="WP_074717206.1">
    <property type="nucleotide sequence ID" value="NZ_FNWV01000007.1"/>
</dbReference>
<dbReference type="GO" id="GO:0005737">
    <property type="term" value="C:cytoplasm"/>
    <property type="evidence" value="ECO:0007669"/>
    <property type="project" value="TreeGrafter"/>
</dbReference>
<dbReference type="InterPro" id="IPR004013">
    <property type="entry name" value="PHP_dom"/>
</dbReference>
<dbReference type="InterPro" id="IPR016195">
    <property type="entry name" value="Pol/histidinol_Pase-like"/>
</dbReference>
<dbReference type="SUPFAM" id="SSF89550">
    <property type="entry name" value="PHP domain-like"/>
    <property type="match status" value="1"/>
</dbReference>
<dbReference type="InterPro" id="IPR003141">
    <property type="entry name" value="Pol/His_phosphatase_N"/>
</dbReference>
<evidence type="ECO:0000256" key="4">
    <source>
        <dbReference type="ARBA" id="ARBA00022605"/>
    </source>
</evidence>
<dbReference type="EMBL" id="FNWV01000007">
    <property type="protein sequence ID" value="SEH68820.1"/>
    <property type="molecule type" value="Genomic_DNA"/>
</dbReference>
<dbReference type="Pfam" id="PF02811">
    <property type="entry name" value="PHP"/>
    <property type="match status" value="1"/>
</dbReference>
<dbReference type="SMART" id="SM00481">
    <property type="entry name" value="POLIIIAc"/>
    <property type="match status" value="1"/>
</dbReference>
<dbReference type="PANTHER" id="PTHR21039">
    <property type="entry name" value="HISTIDINOL PHOSPHATASE-RELATED"/>
    <property type="match status" value="1"/>
</dbReference>
<evidence type="ECO:0000256" key="7">
    <source>
        <dbReference type="ARBA" id="ARBA00049158"/>
    </source>
</evidence>
<gene>
    <name evidence="10" type="ORF">SAMN02910265_02136</name>
</gene>
<organism evidence="10 11">
    <name type="scientific">Ruminococcus flavefaciens</name>
    <dbReference type="NCBI Taxonomy" id="1265"/>
    <lineage>
        <taxon>Bacteria</taxon>
        <taxon>Bacillati</taxon>
        <taxon>Bacillota</taxon>
        <taxon>Clostridia</taxon>
        <taxon>Eubacteriales</taxon>
        <taxon>Oscillospiraceae</taxon>
        <taxon>Ruminococcus</taxon>
    </lineage>
</organism>
<evidence type="ECO:0000256" key="1">
    <source>
        <dbReference type="ARBA" id="ARBA00004970"/>
    </source>
</evidence>
<keyword evidence="6 8" id="KW-0368">Histidine biosynthesis</keyword>
<evidence type="ECO:0000256" key="6">
    <source>
        <dbReference type="ARBA" id="ARBA00023102"/>
    </source>
</evidence>
<dbReference type="Proteomes" id="UP000183190">
    <property type="component" value="Unassembled WGS sequence"/>
</dbReference>
<evidence type="ECO:0000256" key="5">
    <source>
        <dbReference type="ARBA" id="ARBA00022801"/>
    </source>
</evidence>
<evidence type="ECO:0000256" key="2">
    <source>
        <dbReference type="ARBA" id="ARBA00009152"/>
    </source>
</evidence>
<evidence type="ECO:0000313" key="11">
    <source>
        <dbReference type="Proteomes" id="UP000183190"/>
    </source>
</evidence>
<evidence type="ECO:0000256" key="3">
    <source>
        <dbReference type="ARBA" id="ARBA00013085"/>
    </source>
</evidence>
<dbReference type="InterPro" id="IPR010140">
    <property type="entry name" value="Histidinol_P_phosphatase_HisJ"/>
</dbReference>
<sequence length="284" mass="32541">MKLMDCHTHTQFSVDSEADINKCIKRAAELGLAAYAITDHCECNGWYKKEHYSENEWYLRESFDYAADFENSVSAVTALKEKWAGKLNLICGVELGQIIHDTDAAKIVNADKRVDFIIGSVHQVRGEQDFYFIDYEKMTMDEIYDLLERYFKEAYEVSRTDLFDVFGHITYCLRYMKQRNGINADISRYDDVIADIFRDLAQNGRGIEINTSGLRQGFGDCFPNLKYVKLFRDMGGEIVTIGSDSHTVEDIAANCADGIEIARAAGFTKLAYFKKRKPYFIDIT</sequence>